<evidence type="ECO:0000256" key="3">
    <source>
        <dbReference type="ARBA" id="ARBA00022801"/>
    </source>
</evidence>
<name>A0A6I8MI96_9CORY</name>
<dbReference type="EMBL" id="LR738855">
    <property type="protein sequence ID" value="VZH85701.1"/>
    <property type="molecule type" value="Genomic_DNA"/>
</dbReference>
<dbReference type="InterPro" id="IPR038765">
    <property type="entry name" value="Papain-like_cys_pep_sf"/>
</dbReference>
<feature type="coiled-coil region" evidence="5">
    <location>
        <begin position="177"/>
        <end position="211"/>
    </location>
</feature>
<protein>
    <submittedName>
        <fullName evidence="8">Hydrolase</fullName>
    </submittedName>
</protein>
<dbReference type="GO" id="GO:0008234">
    <property type="term" value="F:cysteine-type peptidase activity"/>
    <property type="evidence" value="ECO:0007669"/>
    <property type="project" value="UniProtKB-KW"/>
</dbReference>
<evidence type="ECO:0000256" key="1">
    <source>
        <dbReference type="ARBA" id="ARBA00007074"/>
    </source>
</evidence>
<accession>A0A6I8MI96</accession>
<evidence type="ECO:0000256" key="6">
    <source>
        <dbReference type="SAM" id="SignalP"/>
    </source>
</evidence>
<dbReference type="InterPro" id="IPR051794">
    <property type="entry name" value="PG_Endopeptidase_C40"/>
</dbReference>
<dbReference type="Gene3D" id="3.90.1720.10">
    <property type="entry name" value="endopeptidase domain like (from Nostoc punctiforme)"/>
    <property type="match status" value="1"/>
</dbReference>
<keyword evidence="4" id="KW-0788">Thiol protease</keyword>
<evidence type="ECO:0000313" key="8">
    <source>
        <dbReference type="EMBL" id="VZH85701.1"/>
    </source>
</evidence>
<organism evidence="8 9">
    <name type="scientific">Corynebacterium rouxii</name>
    <dbReference type="NCBI Taxonomy" id="2719119"/>
    <lineage>
        <taxon>Bacteria</taxon>
        <taxon>Bacillati</taxon>
        <taxon>Actinomycetota</taxon>
        <taxon>Actinomycetes</taxon>
        <taxon>Mycobacteriales</taxon>
        <taxon>Corynebacteriaceae</taxon>
        <taxon>Corynebacterium</taxon>
    </lineage>
</organism>
<dbReference type="KEGG" id="crf:FRC0190_01645"/>
<dbReference type="PANTHER" id="PTHR47359:SF3">
    <property type="entry name" value="NLP_P60 DOMAIN-CONTAINING PROTEIN-RELATED"/>
    <property type="match status" value="1"/>
</dbReference>
<keyword evidence="5" id="KW-0175">Coiled coil</keyword>
<dbReference type="SUPFAM" id="SSF54001">
    <property type="entry name" value="Cysteine proteinases"/>
    <property type="match status" value="1"/>
</dbReference>
<gene>
    <name evidence="8" type="ORF">FRC0190_01645</name>
</gene>
<evidence type="ECO:0000313" key="9">
    <source>
        <dbReference type="Proteomes" id="UP000423525"/>
    </source>
</evidence>
<keyword evidence="3 8" id="KW-0378">Hydrolase</keyword>
<dbReference type="AlphaFoldDB" id="A0A6I8MI96"/>
<sequence>MAFSKMTHRVMLSTFMSASLLLGGTAEVVAPQGIAQADPVDDLIASMGDTSRRANEKNEEVKQLEVGLEEGQAKLGELNQWAADLTAQAEQAAATERESRQVVNRLALSRYRGALTDPLTSAFAARNPQNAIDRTAYLATLSQKANDTVARLGAVTKDAADRRNEATMAIAESKFKQSELEKKHRQLVQEQEELKRISEDLRRRVESLNAADRQRWIDKNGPVAYNLDGVAGSPSGMSALESAMSKLGSPYGWGSAGPSQFDCSGLVYWSYQQQGKTLPRTSQAQMAGGTPVSINDLQPGDVVGYFPGATHVGIYAGNGMLVHASDYGIPVQVVPVNSMPIYGARRY</sequence>
<dbReference type="RefSeq" id="WP_155873481.1">
    <property type="nucleotide sequence ID" value="NZ_CP168248.1"/>
</dbReference>
<reference evidence="8 9" key="1">
    <citation type="submission" date="2019-11" db="EMBL/GenBank/DDBJ databases">
        <authorList>
            <person name="Brisse S."/>
        </authorList>
    </citation>
    <scope>NUCLEOTIDE SEQUENCE [LARGE SCALE GENOMIC DNA]</scope>
    <source>
        <strain evidence="8">FRC0190</strain>
    </source>
</reference>
<evidence type="ECO:0000259" key="7">
    <source>
        <dbReference type="PROSITE" id="PS51935"/>
    </source>
</evidence>
<keyword evidence="6" id="KW-0732">Signal</keyword>
<feature type="signal peptide" evidence="6">
    <location>
        <begin position="1"/>
        <end position="22"/>
    </location>
</feature>
<evidence type="ECO:0000256" key="5">
    <source>
        <dbReference type="SAM" id="Coils"/>
    </source>
</evidence>
<evidence type="ECO:0000256" key="4">
    <source>
        <dbReference type="ARBA" id="ARBA00022807"/>
    </source>
</evidence>
<dbReference type="Proteomes" id="UP000423525">
    <property type="component" value="Chromosome"/>
</dbReference>
<comment type="similarity">
    <text evidence="1">Belongs to the peptidase C40 family.</text>
</comment>
<feature type="domain" description="NlpC/P60" evidence="7">
    <location>
        <begin position="233"/>
        <end position="347"/>
    </location>
</feature>
<dbReference type="PANTHER" id="PTHR47359">
    <property type="entry name" value="PEPTIDOGLYCAN DL-ENDOPEPTIDASE CWLO"/>
    <property type="match status" value="1"/>
</dbReference>
<dbReference type="InterPro" id="IPR000064">
    <property type="entry name" value="NLP_P60_dom"/>
</dbReference>
<feature type="chain" id="PRO_5039333565" evidence="6">
    <location>
        <begin position="23"/>
        <end position="347"/>
    </location>
</feature>
<dbReference type="PROSITE" id="PS51935">
    <property type="entry name" value="NLPC_P60"/>
    <property type="match status" value="1"/>
</dbReference>
<dbReference type="GO" id="GO:0006508">
    <property type="term" value="P:proteolysis"/>
    <property type="evidence" value="ECO:0007669"/>
    <property type="project" value="UniProtKB-KW"/>
</dbReference>
<proteinExistence type="inferred from homology"/>
<evidence type="ECO:0000256" key="2">
    <source>
        <dbReference type="ARBA" id="ARBA00022670"/>
    </source>
</evidence>
<keyword evidence="2" id="KW-0645">Protease</keyword>
<dbReference type="Pfam" id="PF00877">
    <property type="entry name" value="NLPC_P60"/>
    <property type="match status" value="1"/>
</dbReference>